<dbReference type="OrthoDB" id="1447715at2"/>
<dbReference type="KEGG" id="grs:C7S20_18560"/>
<dbReference type="AlphaFoldDB" id="A0A2R3ZA03"/>
<keyword evidence="2" id="KW-1185">Reference proteome</keyword>
<sequence length="112" mass="12945">MKKIFILIFFTVVFLDVSCSKDDNSAEFAYAFYNQTSCADIWGYSNDKYELAEKVKDFFETENIEILDVEFDNKGTPQLCNACICLTGKRIFIKVKIDDLNAIKEYGFQESN</sequence>
<evidence type="ECO:0000313" key="1">
    <source>
        <dbReference type="EMBL" id="AVR47089.1"/>
    </source>
</evidence>
<protein>
    <submittedName>
        <fullName evidence="1">Uncharacterized protein</fullName>
    </submittedName>
</protein>
<dbReference type="RefSeq" id="WP_107013859.1">
    <property type="nucleotide sequence ID" value="NZ_CP028136.1"/>
</dbReference>
<organism evidence="1 2">
    <name type="scientific">Christiangramia fulva</name>
    <dbReference type="NCBI Taxonomy" id="2126553"/>
    <lineage>
        <taxon>Bacteria</taxon>
        <taxon>Pseudomonadati</taxon>
        <taxon>Bacteroidota</taxon>
        <taxon>Flavobacteriia</taxon>
        <taxon>Flavobacteriales</taxon>
        <taxon>Flavobacteriaceae</taxon>
        <taxon>Christiangramia</taxon>
    </lineage>
</organism>
<name>A0A2R3ZA03_9FLAO</name>
<proteinExistence type="predicted"/>
<gene>
    <name evidence="1" type="ORF">C7S20_18560</name>
</gene>
<reference evidence="2" key="1">
    <citation type="submission" date="2018-03" db="EMBL/GenBank/DDBJ databases">
        <title>Gramella fulva sp. nov., isolated from a dry surface of tidal flat.</title>
        <authorList>
            <person name="Hwang S.H."/>
            <person name="Hwang W.M."/>
            <person name="Kang K."/>
            <person name="Ahn T.-Y."/>
        </authorList>
    </citation>
    <scope>NUCLEOTIDE SEQUENCE [LARGE SCALE GENOMIC DNA]</scope>
    <source>
        <strain evidence="2">SH35</strain>
    </source>
</reference>
<accession>A0A2R3ZA03</accession>
<evidence type="ECO:0000313" key="2">
    <source>
        <dbReference type="Proteomes" id="UP000241507"/>
    </source>
</evidence>
<dbReference type="EMBL" id="CP028136">
    <property type="protein sequence ID" value="AVR47089.1"/>
    <property type="molecule type" value="Genomic_DNA"/>
</dbReference>
<dbReference type="Proteomes" id="UP000241507">
    <property type="component" value="Chromosome"/>
</dbReference>